<dbReference type="Proteomes" id="UP001220962">
    <property type="component" value="Chromosome"/>
</dbReference>
<dbReference type="PROSITE" id="PS51755">
    <property type="entry name" value="OMPR_PHOB"/>
    <property type="match status" value="1"/>
</dbReference>
<feature type="DNA-binding region" description="OmpR/PhoB-type" evidence="7">
    <location>
        <begin position="129"/>
        <end position="227"/>
    </location>
</feature>
<reference evidence="10 13" key="1">
    <citation type="submission" date="2023-02" db="EMBL/GenBank/DDBJ databases">
        <title>Pathogen: clinical or host-associated sample.</title>
        <authorList>
            <person name="Hergert J."/>
            <person name="Casey R."/>
            <person name="Wagner J."/>
            <person name="Young E.L."/>
            <person name="Oakeson K.F."/>
        </authorList>
    </citation>
    <scope>NUCLEOTIDE SEQUENCE</scope>
    <source>
        <strain evidence="11 13">2022CK-00829</strain>
        <strain evidence="10">2022CK-00830</strain>
    </source>
</reference>
<dbReference type="AlphaFoldDB" id="A0AAX3N690"/>
<keyword evidence="1 6" id="KW-0597">Phosphoprotein</keyword>
<protein>
    <submittedName>
        <fullName evidence="10">Response regulator transcription factor</fullName>
    </submittedName>
</protein>
<accession>A0AAX3N690</accession>
<evidence type="ECO:0000259" key="8">
    <source>
        <dbReference type="PROSITE" id="PS50110"/>
    </source>
</evidence>
<feature type="domain" description="OmpR/PhoB-type" evidence="9">
    <location>
        <begin position="129"/>
        <end position="227"/>
    </location>
</feature>
<name>A0AAX3N690_9BACL</name>
<keyword evidence="2" id="KW-0902">Two-component regulatory system</keyword>
<dbReference type="Pfam" id="PF00486">
    <property type="entry name" value="Trans_reg_C"/>
    <property type="match status" value="1"/>
</dbReference>
<dbReference type="PANTHER" id="PTHR48111:SF31">
    <property type="entry name" value="TRANSCRIPTIONAL REGULATORY PROTEIN YXDJ"/>
    <property type="match status" value="1"/>
</dbReference>
<evidence type="ECO:0000256" key="5">
    <source>
        <dbReference type="ARBA" id="ARBA00023163"/>
    </source>
</evidence>
<dbReference type="GO" id="GO:0032993">
    <property type="term" value="C:protein-DNA complex"/>
    <property type="evidence" value="ECO:0007669"/>
    <property type="project" value="TreeGrafter"/>
</dbReference>
<evidence type="ECO:0000313" key="10">
    <source>
        <dbReference type="EMBL" id="WDH84713.1"/>
    </source>
</evidence>
<dbReference type="InterPro" id="IPR036388">
    <property type="entry name" value="WH-like_DNA-bd_sf"/>
</dbReference>
<dbReference type="PROSITE" id="PS50110">
    <property type="entry name" value="RESPONSE_REGULATORY"/>
    <property type="match status" value="1"/>
</dbReference>
<evidence type="ECO:0000256" key="1">
    <source>
        <dbReference type="ARBA" id="ARBA00022553"/>
    </source>
</evidence>
<dbReference type="GO" id="GO:0006355">
    <property type="term" value="P:regulation of DNA-templated transcription"/>
    <property type="evidence" value="ECO:0007669"/>
    <property type="project" value="InterPro"/>
</dbReference>
<dbReference type="Gene3D" id="6.10.250.690">
    <property type="match status" value="1"/>
</dbReference>
<sequence>MFKIMIVEDDRSLVSLLVEHLHKFGFETYAVQQFDFVLREFEDYQPHLVLLDVNLPSYDGYYWCRQIRGISTCPIVFISARDSKMDQVMALENGADDYLTKPFDYDIVIAKLNSHLRRAFGSYAAPSNDRTVTLAGLTLDMERLALFYMDQKLEISHTEAKMMDEFMSKPGQVVSRDRLLEKIWDEHSYVDDNTLNVYITRVRKKLAGLGLPGVLETIRGIGYRLHPELQVESKA</sequence>
<keyword evidence="13" id="KW-1185">Reference proteome</keyword>
<dbReference type="SUPFAM" id="SSF46894">
    <property type="entry name" value="C-terminal effector domain of the bipartite response regulators"/>
    <property type="match status" value="1"/>
</dbReference>
<dbReference type="SMART" id="SM00448">
    <property type="entry name" value="REC"/>
    <property type="match status" value="1"/>
</dbReference>
<dbReference type="InterPro" id="IPR039420">
    <property type="entry name" value="WalR-like"/>
</dbReference>
<dbReference type="Gene3D" id="1.10.10.10">
    <property type="entry name" value="Winged helix-like DNA-binding domain superfamily/Winged helix DNA-binding domain"/>
    <property type="match status" value="1"/>
</dbReference>
<evidence type="ECO:0000313" key="13">
    <source>
        <dbReference type="Proteomes" id="UP001221519"/>
    </source>
</evidence>
<dbReference type="InterPro" id="IPR001867">
    <property type="entry name" value="OmpR/PhoB-type_DNA-bd"/>
</dbReference>
<feature type="modified residue" description="4-aspartylphosphate" evidence="6">
    <location>
        <position position="52"/>
    </location>
</feature>
<evidence type="ECO:0000259" key="9">
    <source>
        <dbReference type="PROSITE" id="PS51755"/>
    </source>
</evidence>
<dbReference type="SMART" id="SM00862">
    <property type="entry name" value="Trans_reg_C"/>
    <property type="match status" value="1"/>
</dbReference>
<dbReference type="Proteomes" id="UP001221519">
    <property type="component" value="Chromosome"/>
</dbReference>
<dbReference type="CDD" id="cd00383">
    <property type="entry name" value="trans_reg_C"/>
    <property type="match status" value="1"/>
</dbReference>
<dbReference type="InterPro" id="IPR011006">
    <property type="entry name" value="CheY-like_superfamily"/>
</dbReference>
<dbReference type="InterPro" id="IPR016032">
    <property type="entry name" value="Sig_transdc_resp-reg_C-effctor"/>
</dbReference>
<dbReference type="GO" id="GO:0005829">
    <property type="term" value="C:cytosol"/>
    <property type="evidence" value="ECO:0007669"/>
    <property type="project" value="TreeGrafter"/>
</dbReference>
<evidence type="ECO:0000256" key="2">
    <source>
        <dbReference type="ARBA" id="ARBA00023012"/>
    </source>
</evidence>
<proteinExistence type="predicted"/>
<keyword evidence="4 7" id="KW-0238">DNA-binding</keyword>
<dbReference type="EMBL" id="CP118101">
    <property type="protein sequence ID" value="WDH84713.1"/>
    <property type="molecule type" value="Genomic_DNA"/>
</dbReference>
<organism evidence="10 12">
    <name type="scientific">Paenibacillus urinalis</name>
    <dbReference type="NCBI Taxonomy" id="521520"/>
    <lineage>
        <taxon>Bacteria</taxon>
        <taxon>Bacillati</taxon>
        <taxon>Bacillota</taxon>
        <taxon>Bacilli</taxon>
        <taxon>Bacillales</taxon>
        <taxon>Paenibacillaceae</taxon>
        <taxon>Paenibacillus</taxon>
    </lineage>
</organism>
<dbReference type="Pfam" id="PF00072">
    <property type="entry name" value="Response_reg"/>
    <property type="match status" value="1"/>
</dbReference>
<feature type="domain" description="Response regulatory" evidence="8">
    <location>
        <begin position="3"/>
        <end position="116"/>
    </location>
</feature>
<evidence type="ECO:0000313" key="12">
    <source>
        <dbReference type="Proteomes" id="UP001220962"/>
    </source>
</evidence>
<dbReference type="InterPro" id="IPR001789">
    <property type="entry name" value="Sig_transdc_resp-reg_receiver"/>
</dbReference>
<dbReference type="GO" id="GO:0000976">
    <property type="term" value="F:transcription cis-regulatory region binding"/>
    <property type="evidence" value="ECO:0007669"/>
    <property type="project" value="TreeGrafter"/>
</dbReference>
<dbReference type="SUPFAM" id="SSF52172">
    <property type="entry name" value="CheY-like"/>
    <property type="match status" value="1"/>
</dbReference>
<dbReference type="RefSeq" id="WP_205053249.1">
    <property type="nucleotide sequence ID" value="NZ_CP118101.1"/>
</dbReference>
<gene>
    <name evidence="10" type="ORF">PUW23_11070</name>
    <name evidence="11" type="ORF">PUW25_10755</name>
</gene>
<evidence type="ECO:0000313" key="11">
    <source>
        <dbReference type="EMBL" id="WDI04395.1"/>
    </source>
</evidence>
<evidence type="ECO:0000256" key="4">
    <source>
        <dbReference type="ARBA" id="ARBA00023125"/>
    </source>
</evidence>
<dbReference type="Gene3D" id="3.40.50.2300">
    <property type="match status" value="1"/>
</dbReference>
<dbReference type="EMBL" id="CP118108">
    <property type="protein sequence ID" value="WDI04395.1"/>
    <property type="molecule type" value="Genomic_DNA"/>
</dbReference>
<evidence type="ECO:0000256" key="6">
    <source>
        <dbReference type="PROSITE-ProRule" id="PRU00169"/>
    </source>
</evidence>
<evidence type="ECO:0000256" key="3">
    <source>
        <dbReference type="ARBA" id="ARBA00023015"/>
    </source>
</evidence>
<dbReference type="PANTHER" id="PTHR48111">
    <property type="entry name" value="REGULATOR OF RPOS"/>
    <property type="match status" value="1"/>
</dbReference>
<dbReference type="CDD" id="cd18159">
    <property type="entry name" value="REC_OmpR_NsrR-like"/>
    <property type="match status" value="1"/>
</dbReference>
<evidence type="ECO:0000256" key="7">
    <source>
        <dbReference type="PROSITE-ProRule" id="PRU01091"/>
    </source>
</evidence>
<keyword evidence="3" id="KW-0805">Transcription regulation</keyword>
<dbReference type="GO" id="GO:0000156">
    <property type="term" value="F:phosphorelay response regulator activity"/>
    <property type="evidence" value="ECO:0007669"/>
    <property type="project" value="TreeGrafter"/>
</dbReference>
<keyword evidence="5" id="KW-0804">Transcription</keyword>